<feature type="transmembrane region" description="Helical" evidence="1">
    <location>
        <begin position="946"/>
        <end position="969"/>
    </location>
</feature>
<feature type="transmembrane region" description="Helical" evidence="1">
    <location>
        <begin position="920"/>
        <end position="940"/>
    </location>
</feature>
<dbReference type="Gene3D" id="1.20.1640.10">
    <property type="entry name" value="Multidrug efflux transporter AcrB transmembrane domain"/>
    <property type="match status" value="2"/>
</dbReference>
<protein>
    <recommendedName>
        <fullName evidence="3">SSD domain-containing protein</fullName>
    </recommendedName>
</protein>
<feature type="transmembrane region" description="Helical" evidence="1">
    <location>
        <begin position="496"/>
        <end position="516"/>
    </location>
</feature>
<dbReference type="PRINTS" id="PR00702">
    <property type="entry name" value="ACRIFLAVINRP"/>
</dbReference>
<feature type="transmembrane region" description="Helical" evidence="1">
    <location>
        <begin position="397"/>
        <end position="418"/>
    </location>
</feature>
<keyword evidence="1" id="KW-1133">Transmembrane helix</keyword>
<feature type="transmembrane region" description="Helical" evidence="1">
    <location>
        <begin position="894"/>
        <end position="913"/>
    </location>
</feature>
<sequence length="1058" mass="118261">ELSVDLLPDISYPRLSVVTKYPGVAPEEIETFVTLPLEAAVSRIPGLRRVESVSKEGQSFMTLEFSWGTNMDFATLHTREKLDGALIPEQAEDPVIISLDPQSKPIMVIAISGDRSLLELKEFSEELIKPRLEQIEGIGSAEIVGGVEREIQVEVDPRLLSLYGLTIDKIAGRIDEFNQNLQGGTIRKGRFKYALRVVGEFEVLSEIGEISLKTTEGRGVVRLKDVAQIQDSIKERQGITKLNEKESIGILVRKESGANTVEATRKTHEVLEDIKKENPGTEIIVVSEQARYIEEAISSVLRSIIFGGILAFFVLFIFLQDLKTPIIIAVVIPISIIATFNLLYFRGITLNIMSLGGLALGVGMLVDNSIVVSESIFRHKSLGKNLLDAAFTGTKEVGMAVTASTLTTISVFLPVIYVHGVAGQLFKDQAFTVTFALLSSLVVSLTLLPMLFSRKVELEKMEKEPEEKSAVKKEKNPDKKSRFRYLLYPYKGIKWLFYYAFKGIYLVLNFISSFFLQLLLLVFHYISLPFKLVFKVIFKGFNFVYQKFASRYHEFLSWCLDNKGKVLVGSFAFLILTLFLATQIPRELLPKPETSSFELNLKTPVDYSLEQTAGVASLLEQWLGKSESVTESFSQIGIVSGMEGLNPDISLNSVRIHVEVQKTSQMESTIEALRERLEEFPDFDYSIVKEQSTLAQFLAFSTAEIGLKIKGDDLIRLKNIAEELVEKLKDIRGIADLNTNIGEGKPEFLITIRKDALEKYNISPQAIGEFLVDAVRGKVATQFKELEKKYDILVRMEEATRNNIESLLDEHIQYRGSLIPLRELVSYVIAKGPKEIRRENQQREVLVTANLRGAKISQVVPKIQDKIDELSLPFGYRVVFSGEQEEMSRSFRSLIFAFCLAVLLVYMIMAAQFESLLHPLLILFTLPMGLTGAIWALFLAGQTLNIISVIGMVVLAGIVVNDAIVKIDYTNQLRKRGLSSREAIMEASQVRLRPILMTTVTTAFGLFPMSLGLGRGSELQQPLAISVIGGLILATFLTLILIPIAYELAEARKSLSKK</sequence>
<evidence type="ECO:0000313" key="2">
    <source>
        <dbReference type="EMBL" id="KKM99654.1"/>
    </source>
</evidence>
<feature type="transmembrane region" description="Helical" evidence="1">
    <location>
        <begin position="566"/>
        <end position="584"/>
    </location>
</feature>
<dbReference type="EMBL" id="LAZR01005472">
    <property type="protein sequence ID" value="KKM99654.1"/>
    <property type="molecule type" value="Genomic_DNA"/>
</dbReference>
<keyword evidence="1" id="KW-0472">Membrane</keyword>
<feature type="transmembrane region" description="Helical" evidence="1">
    <location>
        <begin position="1023"/>
        <end position="1049"/>
    </location>
</feature>
<feature type="transmembrane region" description="Helical" evidence="1">
    <location>
        <begin position="522"/>
        <end position="545"/>
    </location>
</feature>
<organism evidence="2">
    <name type="scientific">marine sediment metagenome</name>
    <dbReference type="NCBI Taxonomy" id="412755"/>
    <lineage>
        <taxon>unclassified sequences</taxon>
        <taxon>metagenomes</taxon>
        <taxon>ecological metagenomes</taxon>
    </lineage>
</organism>
<dbReference type="Gene3D" id="3.30.70.1430">
    <property type="entry name" value="Multidrug efflux transporter AcrB pore domain"/>
    <property type="match status" value="1"/>
</dbReference>
<dbReference type="GO" id="GO:0042910">
    <property type="term" value="F:xenobiotic transmembrane transporter activity"/>
    <property type="evidence" value="ECO:0007669"/>
    <property type="project" value="TreeGrafter"/>
</dbReference>
<feature type="transmembrane region" description="Helical" evidence="1">
    <location>
        <begin position="326"/>
        <end position="345"/>
    </location>
</feature>
<dbReference type="GO" id="GO:0005886">
    <property type="term" value="C:plasma membrane"/>
    <property type="evidence" value="ECO:0007669"/>
    <property type="project" value="TreeGrafter"/>
</dbReference>
<feature type="transmembrane region" description="Helical" evidence="1">
    <location>
        <begin position="357"/>
        <end position="377"/>
    </location>
</feature>
<dbReference type="SUPFAM" id="SSF82866">
    <property type="entry name" value="Multidrug efflux transporter AcrB transmembrane domain"/>
    <property type="match status" value="2"/>
</dbReference>
<dbReference type="Pfam" id="PF00873">
    <property type="entry name" value="ACR_tran"/>
    <property type="match status" value="2"/>
</dbReference>
<gene>
    <name evidence="2" type="ORF">LCGC14_1145710</name>
</gene>
<dbReference type="PANTHER" id="PTHR32063">
    <property type="match status" value="1"/>
</dbReference>
<dbReference type="PANTHER" id="PTHR32063:SF0">
    <property type="entry name" value="SWARMING MOTILITY PROTEIN SWRC"/>
    <property type="match status" value="1"/>
</dbReference>
<dbReference type="Gene3D" id="3.30.2090.10">
    <property type="entry name" value="Multidrug efflux transporter AcrB TolC docking domain, DN and DC subdomains"/>
    <property type="match status" value="2"/>
</dbReference>
<evidence type="ECO:0008006" key="3">
    <source>
        <dbReference type="Google" id="ProtNLM"/>
    </source>
</evidence>
<proteinExistence type="predicted"/>
<dbReference type="AlphaFoldDB" id="A0A0F9LWX0"/>
<dbReference type="InterPro" id="IPR027463">
    <property type="entry name" value="AcrB_DN_DC_subdom"/>
</dbReference>
<comment type="caution">
    <text evidence="2">The sequence shown here is derived from an EMBL/GenBank/DDBJ whole genome shotgun (WGS) entry which is preliminary data.</text>
</comment>
<keyword evidence="1" id="KW-0812">Transmembrane</keyword>
<feature type="transmembrane region" description="Helical" evidence="1">
    <location>
        <begin position="430"/>
        <end position="452"/>
    </location>
</feature>
<dbReference type="InterPro" id="IPR001036">
    <property type="entry name" value="Acrflvin-R"/>
</dbReference>
<dbReference type="SUPFAM" id="SSF82714">
    <property type="entry name" value="Multidrug efflux transporter AcrB TolC docking domain, DN and DC subdomains"/>
    <property type="match status" value="2"/>
</dbReference>
<dbReference type="SUPFAM" id="SSF82693">
    <property type="entry name" value="Multidrug efflux transporter AcrB pore domain, PN1, PN2, PC1 and PC2 subdomains"/>
    <property type="match status" value="2"/>
</dbReference>
<feature type="non-terminal residue" evidence="2">
    <location>
        <position position="1"/>
    </location>
</feature>
<feature type="transmembrane region" description="Helical" evidence="1">
    <location>
        <begin position="990"/>
        <end position="1011"/>
    </location>
</feature>
<name>A0A0F9LWX0_9ZZZZ</name>
<reference evidence="2" key="1">
    <citation type="journal article" date="2015" name="Nature">
        <title>Complex archaea that bridge the gap between prokaryotes and eukaryotes.</title>
        <authorList>
            <person name="Spang A."/>
            <person name="Saw J.H."/>
            <person name="Jorgensen S.L."/>
            <person name="Zaremba-Niedzwiedzka K."/>
            <person name="Martijn J."/>
            <person name="Lind A.E."/>
            <person name="van Eijk R."/>
            <person name="Schleper C."/>
            <person name="Guy L."/>
            <person name="Ettema T.J."/>
        </authorList>
    </citation>
    <scope>NUCLEOTIDE SEQUENCE</scope>
</reference>
<accession>A0A0F9LWX0</accession>
<evidence type="ECO:0000256" key="1">
    <source>
        <dbReference type="SAM" id="Phobius"/>
    </source>
</evidence>
<feature type="transmembrane region" description="Helical" evidence="1">
    <location>
        <begin position="300"/>
        <end position="319"/>
    </location>
</feature>